<dbReference type="Pfam" id="PF16679">
    <property type="entry name" value="CDT1_C"/>
    <property type="match status" value="1"/>
</dbReference>
<keyword evidence="2" id="KW-0131">Cell cycle</keyword>
<evidence type="ECO:0000259" key="4">
    <source>
        <dbReference type="SMART" id="SM01075"/>
    </source>
</evidence>
<dbReference type="GO" id="GO:0030174">
    <property type="term" value="P:regulation of DNA-templated DNA replication initiation"/>
    <property type="evidence" value="ECO:0007669"/>
    <property type="project" value="InterPro"/>
</dbReference>
<dbReference type="Proteomes" id="UP000224567">
    <property type="component" value="Unassembled WGS sequence"/>
</dbReference>
<dbReference type="PANTHER" id="PTHR28637">
    <property type="entry name" value="DNA REPLICATION FACTOR CDT1"/>
    <property type="match status" value="1"/>
</dbReference>
<evidence type="ECO:0000256" key="1">
    <source>
        <dbReference type="ARBA" id="ARBA00008356"/>
    </source>
</evidence>
<dbReference type="GO" id="GO:0070182">
    <property type="term" value="F:DNA polymerase binding"/>
    <property type="evidence" value="ECO:0007669"/>
    <property type="project" value="TreeGrafter"/>
</dbReference>
<reference evidence="5 6" key="1">
    <citation type="journal article" date="2017" name="Genome Biol.">
        <title>New reference genome sequences of hot pepper reveal the massive evolution of plant disease-resistance genes by retroduplication.</title>
        <authorList>
            <person name="Kim S."/>
            <person name="Park J."/>
            <person name="Yeom S.I."/>
            <person name="Kim Y.M."/>
            <person name="Seo E."/>
            <person name="Kim K.T."/>
            <person name="Kim M.S."/>
            <person name="Lee J.M."/>
            <person name="Cheong K."/>
            <person name="Shin H.S."/>
            <person name="Kim S.B."/>
            <person name="Han K."/>
            <person name="Lee J."/>
            <person name="Park M."/>
            <person name="Lee H.A."/>
            <person name="Lee H.Y."/>
            <person name="Lee Y."/>
            <person name="Oh S."/>
            <person name="Lee J.H."/>
            <person name="Choi E."/>
            <person name="Choi E."/>
            <person name="Lee S.E."/>
            <person name="Jeon J."/>
            <person name="Kim H."/>
            <person name="Choi G."/>
            <person name="Song H."/>
            <person name="Lee J."/>
            <person name="Lee S.C."/>
            <person name="Kwon J.K."/>
            <person name="Lee H.Y."/>
            <person name="Koo N."/>
            <person name="Hong Y."/>
            <person name="Kim R.W."/>
            <person name="Kang W.H."/>
            <person name="Huh J.H."/>
            <person name="Kang B.C."/>
            <person name="Yang T.J."/>
            <person name="Lee Y.H."/>
            <person name="Bennetzen J.L."/>
            <person name="Choi D."/>
        </authorList>
    </citation>
    <scope>NUCLEOTIDE SEQUENCE [LARGE SCALE GENOMIC DNA]</scope>
    <source>
        <strain evidence="6">cv. PBC81</strain>
    </source>
</reference>
<accession>A0A2G2XNC2</accession>
<dbReference type="SMART" id="SM01075">
    <property type="entry name" value="CDT1"/>
    <property type="match status" value="1"/>
</dbReference>
<dbReference type="GO" id="GO:0005634">
    <property type="term" value="C:nucleus"/>
    <property type="evidence" value="ECO:0007669"/>
    <property type="project" value="TreeGrafter"/>
</dbReference>
<sequence>MTITKIYIERFDRSANFGMWQLKMEAILIQDGSNMALQGKEKTSEKMSDKEFDSLDKKARSSIILNLSDDVLRKVALETTVKGHIEFNCPKLQNKGKVKKNEHGNFDTTEASIAADEIEGAILLVTKNISCSNNEWILDSACSFHMCPNKDLFSTYDPVEGGVVLVDNNVACKIVGTGTFQIKMHDGIVRTLRNFRCVPELKKNLISLGTLEFFGCKYIGEGGVLEVFQGGLVVMKAGKSGTLYTLLGSTITGQKSVGVGKSSPANPFCGQSSDGVPKSSLLNPFPCENSAGVKKSSSPENPFSSENSAGVRKLSPENSFSGKKSAGVAAPVTDQWSIQTPEKPIPNRVARSLLFSLKDLREAAMKLRKPDPTRCEISDPLDSSDKVKTPYEMLEKFFSSMDSSIRLLHLKGSATTFTNVIAKVESLTDRTFTYSHLAHLKFILPEAIEIKKIIKYDERSCCMKPDLYITLNANAVDNNEKWKSNSSSLPLRKVFRSRLLDFFKSHPELVAVSHLSGSFRRSFSNRTFITGGKDGKEEDRVGLVPVSPVSIPLKVEGSTKKITVSCTDAPNLSSKQTSSMKYSSGGIVSASSPSCHLPAPPVIKAKKGNDGSMSAPETPMLEPPNKRCFMSPDVDPAELPMKLARHLSTRRSLFFDSPLKSAKAADQACESGRFSTDDDILDILPENLLQSKLTSIIPRIREKESEALAEQSSAISQDKRRKQMIARLPRLFDMIYFLFRSIKRSFMTKEELMHKVISSHLEITDKSEVEQQLILLQELAPEWIYEKPSSRGTILLFVNKISNPHTIRSKLAEAK</sequence>
<dbReference type="OrthoDB" id="341730at2759"/>
<name>A0A2G2XNC2_CAPBA</name>
<dbReference type="Pfam" id="PF22936">
    <property type="entry name" value="Pol_BBD"/>
    <property type="match status" value="1"/>
</dbReference>
<feature type="domain" description="CDT1 Geminin-binding" evidence="4">
    <location>
        <begin position="389"/>
        <end position="517"/>
    </location>
</feature>
<evidence type="ECO:0000313" key="6">
    <source>
        <dbReference type="Proteomes" id="UP000224567"/>
    </source>
</evidence>
<dbReference type="CDD" id="cd08767">
    <property type="entry name" value="Cdt1_c"/>
    <property type="match status" value="1"/>
</dbReference>
<dbReference type="Pfam" id="PF08839">
    <property type="entry name" value="CDT1"/>
    <property type="match status" value="1"/>
</dbReference>
<dbReference type="InterPro" id="IPR036390">
    <property type="entry name" value="WH_DNA-bd_sf"/>
</dbReference>
<feature type="region of interest" description="Disordered" evidence="3">
    <location>
        <begin position="291"/>
        <end position="326"/>
    </location>
</feature>
<comment type="similarity">
    <text evidence="1">Belongs to the Cdt1 family.</text>
</comment>
<dbReference type="InterPro" id="IPR054722">
    <property type="entry name" value="PolX-like_BBD"/>
</dbReference>
<gene>
    <name evidence="5" type="ORF">CQW23_01355</name>
</gene>
<dbReference type="STRING" id="33114.A0A2G2XNC2"/>
<keyword evidence="6" id="KW-1185">Reference proteome</keyword>
<evidence type="ECO:0000313" key="5">
    <source>
        <dbReference type="EMBL" id="PHT58992.1"/>
    </source>
</evidence>
<dbReference type="InterPro" id="IPR045173">
    <property type="entry name" value="Cdt1"/>
</dbReference>
<dbReference type="EMBL" id="MLFT02000001">
    <property type="protein sequence ID" value="PHT58992.1"/>
    <property type="molecule type" value="Genomic_DNA"/>
</dbReference>
<evidence type="ECO:0000256" key="2">
    <source>
        <dbReference type="ARBA" id="ARBA00023306"/>
    </source>
</evidence>
<dbReference type="Gene3D" id="1.10.10.1420">
    <property type="entry name" value="DNA replication factor Cdt1, C-terminal WH domain"/>
    <property type="match status" value="1"/>
</dbReference>
<comment type="caution">
    <text evidence="5">The sequence shown here is derived from an EMBL/GenBank/DDBJ whole genome shotgun (WGS) entry which is preliminary data.</text>
</comment>
<dbReference type="AlphaFoldDB" id="A0A2G2XNC2"/>
<dbReference type="GO" id="GO:0000076">
    <property type="term" value="P:DNA replication checkpoint signaling"/>
    <property type="evidence" value="ECO:0007669"/>
    <property type="project" value="TreeGrafter"/>
</dbReference>
<proteinExistence type="inferred from homology"/>
<organism evidence="5 6">
    <name type="scientific">Capsicum baccatum</name>
    <name type="common">Peruvian pepper</name>
    <dbReference type="NCBI Taxonomy" id="33114"/>
    <lineage>
        <taxon>Eukaryota</taxon>
        <taxon>Viridiplantae</taxon>
        <taxon>Streptophyta</taxon>
        <taxon>Embryophyta</taxon>
        <taxon>Tracheophyta</taxon>
        <taxon>Spermatophyta</taxon>
        <taxon>Magnoliopsida</taxon>
        <taxon>eudicotyledons</taxon>
        <taxon>Gunneridae</taxon>
        <taxon>Pentapetalae</taxon>
        <taxon>asterids</taxon>
        <taxon>lamiids</taxon>
        <taxon>Solanales</taxon>
        <taxon>Solanaceae</taxon>
        <taxon>Solanoideae</taxon>
        <taxon>Capsiceae</taxon>
        <taxon>Capsicum</taxon>
    </lineage>
</organism>
<protein>
    <recommendedName>
        <fullName evidence="4">CDT1 Geminin-binding domain-containing protein</fullName>
    </recommendedName>
</protein>
<dbReference type="InterPro" id="IPR038090">
    <property type="entry name" value="Cdt1_C_WH_dom_sf"/>
</dbReference>
<dbReference type="GO" id="GO:0071163">
    <property type="term" value="P:DNA replication preinitiation complex assembly"/>
    <property type="evidence" value="ECO:0007669"/>
    <property type="project" value="InterPro"/>
</dbReference>
<reference evidence="6" key="2">
    <citation type="journal article" date="2017" name="J. Anim. Genet.">
        <title>Multiple reference genome sequences of hot pepper reveal the massive evolution of plant disease resistance genes by retroduplication.</title>
        <authorList>
            <person name="Kim S."/>
            <person name="Park J."/>
            <person name="Yeom S.-I."/>
            <person name="Kim Y.-M."/>
            <person name="Seo E."/>
            <person name="Kim K.-T."/>
            <person name="Kim M.-S."/>
            <person name="Lee J.M."/>
            <person name="Cheong K."/>
            <person name="Shin H.-S."/>
            <person name="Kim S.-B."/>
            <person name="Han K."/>
            <person name="Lee J."/>
            <person name="Park M."/>
            <person name="Lee H.-A."/>
            <person name="Lee H.-Y."/>
            <person name="Lee Y."/>
            <person name="Oh S."/>
            <person name="Lee J.H."/>
            <person name="Choi E."/>
            <person name="Choi E."/>
            <person name="Lee S.E."/>
            <person name="Jeon J."/>
            <person name="Kim H."/>
            <person name="Choi G."/>
            <person name="Song H."/>
            <person name="Lee J."/>
            <person name="Lee S.-C."/>
            <person name="Kwon J.-K."/>
            <person name="Lee H.-Y."/>
            <person name="Koo N."/>
            <person name="Hong Y."/>
            <person name="Kim R.W."/>
            <person name="Kang W.-H."/>
            <person name="Huh J.H."/>
            <person name="Kang B.-C."/>
            <person name="Yang T.-J."/>
            <person name="Lee Y.-H."/>
            <person name="Bennetzen J.L."/>
            <person name="Choi D."/>
        </authorList>
    </citation>
    <scope>NUCLEOTIDE SEQUENCE [LARGE SCALE GENOMIC DNA]</scope>
    <source>
        <strain evidence="6">cv. PBC81</strain>
    </source>
</reference>
<feature type="region of interest" description="Disordered" evidence="3">
    <location>
        <begin position="607"/>
        <end position="626"/>
    </location>
</feature>
<dbReference type="CDD" id="cd08674">
    <property type="entry name" value="Cdt1_m"/>
    <property type="match status" value="1"/>
</dbReference>
<dbReference type="SUPFAM" id="SSF46785">
    <property type="entry name" value="Winged helix' DNA-binding domain"/>
    <property type="match status" value="1"/>
</dbReference>
<dbReference type="InterPro" id="IPR032054">
    <property type="entry name" value="Cdt1_C"/>
</dbReference>
<evidence type="ECO:0000256" key="3">
    <source>
        <dbReference type="SAM" id="MobiDB-lite"/>
    </source>
</evidence>
<dbReference type="PANTHER" id="PTHR28637:SF9">
    <property type="entry name" value="CDT1-LIKE PROTEIN A, CHLOROPLASTIC"/>
    <property type="match status" value="1"/>
</dbReference>
<dbReference type="GO" id="GO:0000278">
    <property type="term" value="P:mitotic cell cycle"/>
    <property type="evidence" value="ECO:0007669"/>
    <property type="project" value="TreeGrafter"/>
</dbReference>
<feature type="compositionally biased region" description="Low complexity" evidence="3">
    <location>
        <begin position="294"/>
        <end position="308"/>
    </location>
</feature>
<dbReference type="GO" id="GO:0003677">
    <property type="term" value="F:DNA binding"/>
    <property type="evidence" value="ECO:0007669"/>
    <property type="project" value="InterPro"/>
</dbReference>
<dbReference type="InterPro" id="IPR014939">
    <property type="entry name" value="CDT1_Gemini-bd-like"/>
</dbReference>